<evidence type="ECO:0000259" key="1">
    <source>
        <dbReference type="Pfam" id="PF00117"/>
    </source>
</evidence>
<dbReference type="SUPFAM" id="SSF52317">
    <property type="entry name" value="Class I glutamine amidotransferase-like"/>
    <property type="match status" value="1"/>
</dbReference>
<dbReference type="EMBL" id="PIUM01000013">
    <property type="protein sequence ID" value="PKU24219.1"/>
    <property type="molecule type" value="Genomic_DNA"/>
</dbReference>
<dbReference type="GO" id="GO:0016740">
    <property type="term" value="F:transferase activity"/>
    <property type="evidence" value="ECO:0007669"/>
    <property type="project" value="UniProtKB-KW"/>
</dbReference>
<dbReference type="CDD" id="cd01741">
    <property type="entry name" value="GATase1_1"/>
    <property type="match status" value="1"/>
</dbReference>
<dbReference type="InterPro" id="IPR017926">
    <property type="entry name" value="GATASE"/>
</dbReference>
<dbReference type="OrthoDB" id="7365442at2"/>
<organism evidence="2 3">
    <name type="scientific">Telmatospirillum siberiense</name>
    <dbReference type="NCBI Taxonomy" id="382514"/>
    <lineage>
        <taxon>Bacteria</taxon>
        <taxon>Pseudomonadati</taxon>
        <taxon>Pseudomonadota</taxon>
        <taxon>Alphaproteobacteria</taxon>
        <taxon>Rhodospirillales</taxon>
        <taxon>Rhodospirillaceae</taxon>
        <taxon>Telmatospirillum</taxon>
    </lineage>
</organism>
<dbReference type="PANTHER" id="PTHR42695:SF5">
    <property type="entry name" value="GLUTAMINE AMIDOTRANSFERASE YLR126C-RELATED"/>
    <property type="match status" value="1"/>
</dbReference>
<dbReference type="Gene3D" id="3.40.50.880">
    <property type="match status" value="1"/>
</dbReference>
<protein>
    <submittedName>
        <fullName evidence="2">Glutamine amidotransferase</fullName>
    </submittedName>
</protein>
<dbReference type="Pfam" id="PF00117">
    <property type="entry name" value="GATase"/>
    <property type="match status" value="1"/>
</dbReference>
<dbReference type="InterPro" id="IPR029062">
    <property type="entry name" value="Class_I_gatase-like"/>
</dbReference>
<dbReference type="PANTHER" id="PTHR42695">
    <property type="entry name" value="GLUTAMINE AMIDOTRANSFERASE YLR126C-RELATED"/>
    <property type="match status" value="1"/>
</dbReference>
<dbReference type="RefSeq" id="WP_101251014.1">
    <property type="nucleotide sequence ID" value="NZ_PIUM01000013.1"/>
</dbReference>
<proteinExistence type="predicted"/>
<gene>
    <name evidence="2" type="ORF">CWS72_12895</name>
</gene>
<accession>A0A2N3PUY4</accession>
<comment type="caution">
    <text evidence="2">The sequence shown here is derived from an EMBL/GenBank/DDBJ whole genome shotgun (WGS) entry which is preliminary data.</text>
</comment>
<dbReference type="Proteomes" id="UP000233293">
    <property type="component" value="Unassembled WGS sequence"/>
</dbReference>
<keyword evidence="2" id="KW-0315">Glutamine amidotransferase</keyword>
<evidence type="ECO:0000313" key="3">
    <source>
        <dbReference type="Proteomes" id="UP000233293"/>
    </source>
</evidence>
<feature type="domain" description="Glutamine amidotransferase" evidence="1">
    <location>
        <begin position="53"/>
        <end position="187"/>
    </location>
</feature>
<dbReference type="InterPro" id="IPR044992">
    <property type="entry name" value="ChyE-like"/>
</dbReference>
<reference evidence="3" key="1">
    <citation type="submission" date="2017-12" db="EMBL/GenBank/DDBJ databases">
        <title>Draft genome sequence of Telmatospirillum siberiense 26-4b1T, an acidotolerant peatland alphaproteobacterium potentially involved in sulfur cycling.</title>
        <authorList>
            <person name="Hausmann B."/>
            <person name="Pjevac P."/>
            <person name="Schreck K."/>
            <person name="Herbold C.W."/>
            <person name="Daims H."/>
            <person name="Wagner M."/>
            <person name="Pester M."/>
            <person name="Loy A."/>
        </authorList>
    </citation>
    <scope>NUCLEOTIDE SEQUENCE [LARGE SCALE GENOMIC DNA]</scope>
    <source>
        <strain evidence="3">26-4b1</strain>
    </source>
</reference>
<evidence type="ECO:0000313" key="2">
    <source>
        <dbReference type="EMBL" id="PKU24219.1"/>
    </source>
</evidence>
<sequence>MLIGILETGRPAPALAGQYGTYADMVEVLLGGDPDLNFHRFWLPEEDCPESASSCDAWVITGSRCSVTEEQPWMLALESLLRKARDAKRPVIGLCFGHQILAKAMGGHVAPAPNGWQLGLKDYELRDRPAWLAKAPERLRLNAIHQDQVLTPPPGATLLANAPACPYAALSYGNWAVSFQAHPEFTVDFEKALLSAYVGVTLPEDSGRAALADLAKPNAATDSPLIAEGLLRFLRQQR</sequence>
<dbReference type="PROSITE" id="PS51273">
    <property type="entry name" value="GATASE_TYPE_1"/>
    <property type="match status" value="1"/>
</dbReference>
<name>A0A2N3PUY4_9PROT</name>
<dbReference type="AlphaFoldDB" id="A0A2N3PUY4"/>
<dbReference type="GO" id="GO:0005829">
    <property type="term" value="C:cytosol"/>
    <property type="evidence" value="ECO:0007669"/>
    <property type="project" value="TreeGrafter"/>
</dbReference>
<keyword evidence="3" id="KW-1185">Reference proteome</keyword>
<keyword evidence="2" id="KW-0808">Transferase</keyword>